<dbReference type="PRINTS" id="PR00726">
    <property type="entry name" value="LEXASERPTASE"/>
</dbReference>
<protein>
    <submittedName>
        <fullName evidence="9">Translesion error-prone DNA polymerase V autoproteolytic subunit</fullName>
        <ecNumber evidence="9">2.7.7.7</ecNumber>
    </submittedName>
</protein>
<evidence type="ECO:0000313" key="9">
    <source>
        <dbReference type="EMBL" id="MEY8245986.1"/>
    </source>
</evidence>
<keyword evidence="5" id="KW-0234">DNA repair</keyword>
<proteinExistence type="inferred from homology"/>
<evidence type="ECO:0000256" key="2">
    <source>
        <dbReference type="ARBA" id="ARBA00022763"/>
    </source>
</evidence>
<keyword evidence="9" id="KW-0808">Transferase</keyword>
<dbReference type="Proteomes" id="UP001565200">
    <property type="component" value="Unassembled WGS sequence"/>
</dbReference>
<evidence type="ECO:0000256" key="1">
    <source>
        <dbReference type="ARBA" id="ARBA00007484"/>
    </source>
</evidence>
<dbReference type="InterPro" id="IPR015927">
    <property type="entry name" value="Peptidase_S24_S26A/B/C"/>
</dbReference>
<name>A0ABV4CYU4_9BACT</name>
<comment type="similarity">
    <text evidence="1 7">Belongs to the peptidase S24 family.</text>
</comment>
<dbReference type="InterPro" id="IPR036286">
    <property type="entry name" value="LexA/Signal_pep-like_sf"/>
</dbReference>
<dbReference type="InterPro" id="IPR039418">
    <property type="entry name" value="LexA-like"/>
</dbReference>
<evidence type="ECO:0000256" key="4">
    <source>
        <dbReference type="ARBA" id="ARBA00022813"/>
    </source>
</evidence>
<sequence>MTKPRNDLELYGVDSRSSMPLPYADGGIKAGFTSPGQSSMNESIDLNAEIVTHPASTFYGRVTGDSMCEEGIDDGDIVVIDRSLEPTNGDLAVCCIDGEFTVKRLKVERHRILLMPSNRHYAPIEVTADDDFTVWGIVTYTIKKNRRKR</sequence>
<dbReference type="EMBL" id="JBCLPP010000028">
    <property type="protein sequence ID" value="MEY8245986.1"/>
    <property type="molecule type" value="Genomic_DNA"/>
</dbReference>
<evidence type="ECO:0000259" key="8">
    <source>
        <dbReference type="Pfam" id="PF00717"/>
    </source>
</evidence>
<evidence type="ECO:0000256" key="5">
    <source>
        <dbReference type="ARBA" id="ARBA00023204"/>
    </source>
</evidence>
<feature type="domain" description="Peptidase S24/S26A/S26B/S26C" evidence="8">
    <location>
        <begin position="27"/>
        <end position="138"/>
    </location>
</feature>
<accession>A0ABV4CYU4</accession>
<dbReference type="SUPFAM" id="SSF51306">
    <property type="entry name" value="LexA/Signal peptidase"/>
    <property type="match status" value="1"/>
</dbReference>
<dbReference type="GO" id="GO:0003887">
    <property type="term" value="F:DNA-directed DNA polymerase activity"/>
    <property type="evidence" value="ECO:0007669"/>
    <property type="project" value="UniProtKB-EC"/>
</dbReference>
<keyword evidence="2" id="KW-0227">DNA damage</keyword>
<dbReference type="RefSeq" id="WP_121699075.1">
    <property type="nucleotide sequence ID" value="NZ_JBCLPP010000028.1"/>
</dbReference>
<keyword evidence="3 7" id="KW-0378">Hydrolase</keyword>
<dbReference type="EC" id="2.7.7.7" evidence="9"/>
<keyword evidence="10" id="KW-1185">Reference proteome</keyword>
<dbReference type="CDD" id="cd06529">
    <property type="entry name" value="S24_LexA-like"/>
    <property type="match status" value="1"/>
</dbReference>
<evidence type="ECO:0000256" key="7">
    <source>
        <dbReference type="RuleBase" id="RU003991"/>
    </source>
</evidence>
<keyword evidence="9" id="KW-0548">Nucleotidyltransferase</keyword>
<dbReference type="InterPro" id="IPR006197">
    <property type="entry name" value="Peptidase_S24_LexA"/>
</dbReference>
<dbReference type="PANTHER" id="PTHR33516:SF2">
    <property type="entry name" value="LEXA REPRESSOR-RELATED"/>
    <property type="match status" value="1"/>
</dbReference>
<dbReference type="InterPro" id="IPR050077">
    <property type="entry name" value="LexA_repressor"/>
</dbReference>
<organism evidence="9 10">
    <name type="scientific">Heminiphilus faecis</name>
    <dbReference type="NCBI Taxonomy" id="2601703"/>
    <lineage>
        <taxon>Bacteria</taxon>
        <taxon>Pseudomonadati</taxon>
        <taxon>Bacteroidota</taxon>
        <taxon>Bacteroidia</taxon>
        <taxon>Bacteroidales</taxon>
        <taxon>Muribaculaceae</taxon>
        <taxon>Heminiphilus</taxon>
    </lineage>
</organism>
<evidence type="ECO:0000256" key="6">
    <source>
        <dbReference type="ARBA" id="ARBA00023236"/>
    </source>
</evidence>
<gene>
    <name evidence="9" type="primary">umuD</name>
    <name evidence="9" type="ORF">AAK873_10205</name>
</gene>
<dbReference type="Pfam" id="PF00717">
    <property type="entry name" value="Peptidase_S24"/>
    <property type="match status" value="1"/>
</dbReference>
<reference evidence="9 10" key="1">
    <citation type="submission" date="2024-03" db="EMBL/GenBank/DDBJ databases">
        <title>Mouse gut bacterial collection (mGBC) of GemPharmatech.</title>
        <authorList>
            <person name="He Y."/>
            <person name="Dong L."/>
            <person name="Wu D."/>
            <person name="Gao X."/>
            <person name="Lin Z."/>
        </authorList>
    </citation>
    <scope>NUCLEOTIDE SEQUENCE [LARGE SCALE GENOMIC DNA]</scope>
    <source>
        <strain evidence="9 10">54-13</strain>
    </source>
</reference>
<dbReference type="PANTHER" id="PTHR33516">
    <property type="entry name" value="LEXA REPRESSOR"/>
    <property type="match status" value="1"/>
</dbReference>
<dbReference type="NCBIfam" id="NF007621">
    <property type="entry name" value="PRK10276.1"/>
    <property type="match status" value="1"/>
</dbReference>
<evidence type="ECO:0000313" key="10">
    <source>
        <dbReference type="Proteomes" id="UP001565200"/>
    </source>
</evidence>
<evidence type="ECO:0000256" key="3">
    <source>
        <dbReference type="ARBA" id="ARBA00022801"/>
    </source>
</evidence>
<comment type="caution">
    <text evidence="9">The sequence shown here is derived from an EMBL/GenBank/DDBJ whole genome shotgun (WGS) entry which is preliminary data.</text>
</comment>
<keyword evidence="4 7" id="KW-0068">Autocatalytic cleavage</keyword>
<dbReference type="Gene3D" id="2.10.109.10">
    <property type="entry name" value="Umud Fragment, subunit A"/>
    <property type="match status" value="1"/>
</dbReference>
<keyword evidence="6" id="KW-0742">SOS response</keyword>